<proteinExistence type="predicted"/>
<protein>
    <submittedName>
        <fullName evidence="9">TpsB transporter</fullName>
    </submittedName>
</protein>
<dbReference type="InterPro" id="IPR013686">
    <property type="entry name" value="Polypept-transport_assoc_ShlB"/>
</dbReference>
<feature type="region of interest" description="Disordered" evidence="4">
    <location>
        <begin position="28"/>
        <end position="70"/>
    </location>
</feature>
<dbReference type="Gene3D" id="3.10.20.310">
    <property type="entry name" value="membrane protein fhac"/>
    <property type="match status" value="1"/>
</dbReference>
<dbReference type="Pfam" id="PF17287">
    <property type="entry name" value="POTRA_3"/>
    <property type="match status" value="1"/>
</dbReference>
<dbReference type="InterPro" id="IPR027282">
    <property type="entry name" value="TPS"/>
</dbReference>
<dbReference type="Gene3D" id="2.40.160.50">
    <property type="entry name" value="membrane protein fhac: a member of the omp85/tpsb transporter family"/>
    <property type="match status" value="1"/>
</dbReference>
<evidence type="ECO:0000256" key="1">
    <source>
        <dbReference type="ARBA" id="ARBA00022452"/>
    </source>
</evidence>
<keyword evidence="1" id="KW-1134">Transmembrane beta strand</keyword>
<evidence type="ECO:0000256" key="2">
    <source>
        <dbReference type="ARBA" id="ARBA00022692"/>
    </source>
</evidence>
<dbReference type="EMBL" id="UGVC01000001">
    <property type="protein sequence ID" value="SUD90595.1"/>
    <property type="molecule type" value="Genomic_DNA"/>
</dbReference>
<dbReference type="PANTHER" id="PTHR34597">
    <property type="entry name" value="SLR1661 PROTEIN"/>
    <property type="match status" value="1"/>
</dbReference>
<gene>
    <name evidence="9" type="primary">fhaC</name>
    <name evidence="9" type="ORF">NCTC10526_00929</name>
</gene>
<keyword evidence="5" id="KW-0732">Signal</keyword>
<evidence type="ECO:0000313" key="10">
    <source>
        <dbReference type="Proteomes" id="UP000254123"/>
    </source>
</evidence>
<dbReference type="GO" id="GO:0046819">
    <property type="term" value="P:protein secretion by the type V secretion system"/>
    <property type="evidence" value="ECO:0007669"/>
    <property type="project" value="TreeGrafter"/>
</dbReference>
<dbReference type="RefSeq" id="WP_051584546.1">
    <property type="nucleotide sequence ID" value="NZ_CAJHAQ010000001.1"/>
</dbReference>
<dbReference type="InterPro" id="IPR035251">
    <property type="entry name" value="ShlB_POTRA"/>
</dbReference>
<dbReference type="PANTHER" id="PTHR34597:SF3">
    <property type="entry name" value="OUTER MEMBRANE TRANSPORTER CDIB"/>
    <property type="match status" value="1"/>
</dbReference>
<dbReference type="Proteomes" id="UP000254123">
    <property type="component" value="Unassembled WGS sequence"/>
</dbReference>
<reference evidence="9 10" key="1">
    <citation type="submission" date="2018-06" db="EMBL/GenBank/DDBJ databases">
        <authorList>
            <consortium name="Pathogen Informatics"/>
            <person name="Doyle S."/>
        </authorList>
    </citation>
    <scope>NUCLEOTIDE SEQUENCE [LARGE SCALE GENOMIC DNA]</scope>
    <source>
        <strain evidence="9 10">NCTC10526</strain>
    </source>
</reference>
<dbReference type="InterPro" id="IPR005565">
    <property type="entry name" value="Hemolysn_activator_HlyB_C"/>
</dbReference>
<dbReference type="GO" id="GO:0008320">
    <property type="term" value="F:protein transmembrane transporter activity"/>
    <property type="evidence" value="ECO:0007669"/>
    <property type="project" value="TreeGrafter"/>
</dbReference>
<evidence type="ECO:0000256" key="4">
    <source>
        <dbReference type="SAM" id="MobiDB-lite"/>
    </source>
</evidence>
<keyword evidence="2" id="KW-0812">Transmembrane</keyword>
<evidence type="ECO:0000259" key="6">
    <source>
        <dbReference type="Pfam" id="PF03865"/>
    </source>
</evidence>
<feature type="domain" description="Polypeptide-transport-associated ShlB-type" evidence="7">
    <location>
        <begin position="91"/>
        <end position="156"/>
    </location>
</feature>
<dbReference type="Pfam" id="PF03865">
    <property type="entry name" value="ShlB"/>
    <property type="match status" value="1"/>
</dbReference>
<dbReference type="AlphaFoldDB" id="A0A379LKG6"/>
<sequence length="587" mass="64898">MLTIKPLSYGLPLSLIILSYPAQALTPEQYQQQRSEELKQQQIPSPSVNIDTTPFKTDTPQQDVSSTNQQDSNLPCFDIHHLYLTGELAEKFNFALSPFTQGPQSIIDSCMSASDINQLVSGIQNRIIDKGFVTTRVLVQNQNLKSGNLYLTVIPGRVDQIIADEISANRPVYTDKTGNPANFSPAIPIKTGDLLNIRDIEQALENFKRVPSADADFSIAPSSRIAKPGYSDILIKWKQDKRVRISASIDDSGQESTGEYQGSVTLSLDNPTWHNDLLYLSYSRSLDDIDGSDKDGESWSYNIGYTLPIHYSQLTLTHSGYDYDQTVAGANQDYTYSGESYTTDANISHIVHRDNHSKTYLTGGLFAKQQRNYIDDTEVEVQRRKTAGYKVGVGHETSIGQTQIVSDLTYQRGTGAFNAMTPPESLFNQGSARTGIIKTDIDVNKPFAVGEQALNYHATIKGQYAVEALVPNDRFSIGGRYTVRGFDGERSLSGDHGALIRQEVSAYLGDKPHAIYAGVDAGYVKMDNKEQDDLLLGNHLIGGVIGVKGYIKPARVNYDLFAGYPLDQPDGFSDKDWVTGFSLGWQY</sequence>
<evidence type="ECO:0000256" key="3">
    <source>
        <dbReference type="ARBA" id="ARBA00023237"/>
    </source>
</evidence>
<dbReference type="STRING" id="1123034.GCA_000685805_02358"/>
<dbReference type="InterPro" id="IPR051544">
    <property type="entry name" value="TPS_OM_transporter"/>
</dbReference>
<accession>A0A379LKG6</accession>
<feature type="chain" id="PRO_5016748285" evidence="5">
    <location>
        <begin position="25"/>
        <end position="587"/>
    </location>
</feature>
<keyword evidence="10" id="KW-1185">Reference proteome</keyword>
<dbReference type="PIRSF" id="PIRSF029745">
    <property type="entry name" value="FhaC"/>
    <property type="match status" value="1"/>
</dbReference>
<evidence type="ECO:0000256" key="5">
    <source>
        <dbReference type="SAM" id="SignalP"/>
    </source>
</evidence>
<keyword evidence="1" id="KW-0472">Membrane</keyword>
<name>A0A379LKG6_9GAMM</name>
<feature type="domain" description="Haemolysin activator HlyB C-terminal" evidence="6">
    <location>
        <begin position="229"/>
        <end position="549"/>
    </location>
</feature>
<dbReference type="GO" id="GO:0098046">
    <property type="term" value="C:type V protein secretion system complex"/>
    <property type="evidence" value="ECO:0007669"/>
    <property type="project" value="TreeGrafter"/>
</dbReference>
<feature type="signal peptide" evidence="5">
    <location>
        <begin position="1"/>
        <end position="24"/>
    </location>
</feature>
<dbReference type="Pfam" id="PF08479">
    <property type="entry name" value="POTRA_2"/>
    <property type="match status" value="1"/>
</dbReference>
<feature type="domain" description="ShlB POTRA" evidence="8">
    <location>
        <begin position="177"/>
        <end position="221"/>
    </location>
</feature>
<evidence type="ECO:0000313" key="9">
    <source>
        <dbReference type="EMBL" id="SUD90595.1"/>
    </source>
</evidence>
<feature type="compositionally biased region" description="Polar residues" evidence="4">
    <location>
        <begin position="43"/>
        <end position="70"/>
    </location>
</feature>
<organism evidence="9 10">
    <name type="scientific">Psychrobacter phenylpyruvicus</name>
    <dbReference type="NCBI Taxonomy" id="29432"/>
    <lineage>
        <taxon>Bacteria</taxon>
        <taxon>Pseudomonadati</taxon>
        <taxon>Pseudomonadota</taxon>
        <taxon>Gammaproteobacteria</taxon>
        <taxon>Moraxellales</taxon>
        <taxon>Moraxellaceae</taxon>
        <taxon>Psychrobacter</taxon>
    </lineage>
</organism>
<evidence type="ECO:0000259" key="8">
    <source>
        <dbReference type="Pfam" id="PF17287"/>
    </source>
</evidence>
<keyword evidence="3" id="KW-0998">Cell outer membrane</keyword>
<evidence type="ECO:0000259" key="7">
    <source>
        <dbReference type="Pfam" id="PF08479"/>
    </source>
</evidence>